<dbReference type="AlphaFoldDB" id="A0A4D6KMG2"/>
<dbReference type="EMBL" id="CP039345">
    <property type="protein sequence ID" value="QCD78818.1"/>
    <property type="molecule type" value="Genomic_DNA"/>
</dbReference>
<reference evidence="1 2" key="1">
    <citation type="submission" date="2019-04" db="EMBL/GenBank/DDBJ databases">
        <title>An improved genome assembly and genetic linkage map for asparagus bean, Vigna unguiculata ssp. sesquipedialis.</title>
        <authorList>
            <person name="Xia Q."/>
            <person name="Zhang R."/>
            <person name="Dong Y."/>
        </authorList>
    </citation>
    <scope>NUCLEOTIDE SEQUENCE [LARGE SCALE GENOMIC DNA]</scope>
    <source>
        <tissue evidence="1">Leaf</tissue>
    </source>
</reference>
<keyword evidence="2" id="KW-1185">Reference proteome</keyword>
<organism evidence="1 2">
    <name type="scientific">Vigna unguiculata</name>
    <name type="common">Cowpea</name>
    <dbReference type="NCBI Taxonomy" id="3917"/>
    <lineage>
        <taxon>Eukaryota</taxon>
        <taxon>Viridiplantae</taxon>
        <taxon>Streptophyta</taxon>
        <taxon>Embryophyta</taxon>
        <taxon>Tracheophyta</taxon>
        <taxon>Spermatophyta</taxon>
        <taxon>Magnoliopsida</taxon>
        <taxon>eudicotyledons</taxon>
        <taxon>Gunneridae</taxon>
        <taxon>Pentapetalae</taxon>
        <taxon>rosids</taxon>
        <taxon>fabids</taxon>
        <taxon>Fabales</taxon>
        <taxon>Fabaceae</taxon>
        <taxon>Papilionoideae</taxon>
        <taxon>50 kb inversion clade</taxon>
        <taxon>NPAAA clade</taxon>
        <taxon>indigoferoid/millettioid clade</taxon>
        <taxon>Phaseoleae</taxon>
        <taxon>Vigna</taxon>
    </lineage>
</organism>
<proteinExistence type="predicted"/>
<sequence>MRQPGTVRERCGGRTTRGRCTDGMNIRQAACQCLCLLLTCVLFRVIETSDYDCITRVEVLGFMVSTNLRTVRQWKLGAATWIFSWVLVCRLAASSLPLVDDGGSGGATGMALGGSLSRRGLCLEWRLATRRVPPGGGGQTVALEVL</sequence>
<name>A0A4D6KMG2_VIGUN</name>
<accession>A0A4D6KMG2</accession>
<evidence type="ECO:0000313" key="1">
    <source>
        <dbReference type="EMBL" id="QCD78818.1"/>
    </source>
</evidence>
<protein>
    <submittedName>
        <fullName evidence="1">Uncharacterized protein</fullName>
    </submittedName>
</protein>
<dbReference type="Proteomes" id="UP000501690">
    <property type="component" value="Linkage Group LG1"/>
</dbReference>
<evidence type="ECO:0000313" key="2">
    <source>
        <dbReference type="Proteomes" id="UP000501690"/>
    </source>
</evidence>
<gene>
    <name evidence="1" type="ORF">DEO72_LG1g2454</name>
</gene>